<feature type="chain" id="PRO_5043385431" evidence="1">
    <location>
        <begin position="20"/>
        <end position="159"/>
    </location>
</feature>
<proteinExistence type="predicted"/>
<evidence type="ECO:0000313" key="3">
    <source>
        <dbReference type="Proteomes" id="UP001479290"/>
    </source>
</evidence>
<reference evidence="2 3" key="1">
    <citation type="submission" date="2024-05" db="EMBL/GenBank/DDBJ databases">
        <title>A high-quality chromosomal-level genome assembly of Topmouth culter (Culter alburnus).</title>
        <authorList>
            <person name="Zhao H."/>
        </authorList>
    </citation>
    <scope>NUCLEOTIDE SEQUENCE [LARGE SCALE GENOMIC DNA]</scope>
    <source>
        <strain evidence="2">CATC2023</strain>
        <tissue evidence="2">Muscle</tissue>
    </source>
</reference>
<name>A0AAW2ACP7_CULAL</name>
<dbReference type="EMBL" id="JAWDJR010000008">
    <property type="protein sequence ID" value="KAK9970342.1"/>
    <property type="molecule type" value="Genomic_DNA"/>
</dbReference>
<evidence type="ECO:0000313" key="2">
    <source>
        <dbReference type="EMBL" id="KAK9970342.1"/>
    </source>
</evidence>
<dbReference type="AlphaFoldDB" id="A0AAW2ACP7"/>
<comment type="caution">
    <text evidence="2">The sequence shown here is derived from an EMBL/GenBank/DDBJ whole genome shotgun (WGS) entry which is preliminary data.</text>
</comment>
<dbReference type="Proteomes" id="UP001479290">
    <property type="component" value="Unassembled WGS sequence"/>
</dbReference>
<organism evidence="2 3">
    <name type="scientific">Culter alburnus</name>
    <name type="common">Topmouth culter</name>
    <dbReference type="NCBI Taxonomy" id="194366"/>
    <lineage>
        <taxon>Eukaryota</taxon>
        <taxon>Metazoa</taxon>
        <taxon>Chordata</taxon>
        <taxon>Craniata</taxon>
        <taxon>Vertebrata</taxon>
        <taxon>Euteleostomi</taxon>
        <taxon>Actinopterygii</taxon>
        <taxon>Neopterygii</taxon>
        <taxon>Teleostei</taxon>
        <taxon>Ostariophysi</taxon>
        <taxon>Cypriniformes</taxon>
        <taxon>Xenocyprididae</taxon>
        <taxon>Xenocypridinae</taxon>
        <taxon>Culter</taxon>
    </lineage>
</organism>
<sequence>MRGLLLLFSALLLLESTVGDKEYHQLSQYETDIIDRAIEQANERYGRTKHLDFASIKSANYDKRMLNVLLKPTSCKKTKVFVHRKDCKIQDEARPRVSCVACHGKMSCLPLRENTKIEQTIFECLHHRHYTGENHPMSLLAGNEQETENYQQPECLECA</sequence>
<accession>A0AAW2ACP7</accession>
<protein>
    <submittedName>
        <fullName evidence="2">Uncharacterized protein</fullName>
    </submittedName>
</protein>
<gene>
    <name evidence="2" type="ORF">ABG768_026290</name>
</gene>
<feature type="signal peptide" evidence="1">
    <location>
        <begin position="1"/>
        <end position="19"/>
    </location>
</feature>
<keyword evidence="3" id="KW-1185">Reference proteome</keyword>
<evidence type="ECO:0000256" key="1">
    <source>
        <dbReference type="SAM" id="SignalP"/>
    </source>
</evidence>
<keyword evidence="1" id="KW-0732">Signal</keyword>